<dbReference type="PIRSF" id="PIRSF004789">
    <property type="entry name" value="DR1281"/>
    <property type="match status" value="1"/>
</dbReference>
<dbReference type="GO" id="GO:0046872">
    <property type="term" value="F:metal ion binding"/>
    <property type="evidence" value="ECO:0007669"/>
    <property type="project" value="UniProtKB-KW"/>
</dbReference>
<gene>
    <name evidence="3" type="ORF">PhaeoP97_02148</name>
</gene>
<keyword evidence="4" id="KW-1185">Reference proteome</keyword>
<dbReference type="AlphaFoldDB" id="A0A1L3I607"/>
<accession>A0A1L3I607</accession>
<evidence type="ECO:0000313" key="3">
    <source>
        <dbReference type="EMBL" id="APG47548.1"/>
    </source>
</evidence>
<organism evidence="3 4">
    <name type="scientific">Phaeobacter porticola</name>
    <dbReference type="NCBI Taxonomy" id="1844006"/>
    <lineage>
        <taxon>Bacteria</taxon>
        <taxon>Pseudomonadati</taxon>
        <taxon>Pseudomonadota</taxon>
        <taxon>Alphaproteobacteria</taxon>
        <taxon>Rhodobacterales</taxon>
        <taxon>Roseobacteraceae</taxon>
        <taxon>Phaeobacter</taxon>
    </lineage>
</organism>
<protein>
    <submittedName>
        <fullName evidence="3">Metallophosphoesterase family protein</fullName>
    </submittedName>
</protein>
<feature type="binding site" evidence="2">
    <location>
        <position position="41"/>
    </location>
    <ligand>
        <name>Fe cation</name>
        <dbReference type="ChEBI" id="CHEBI:24875"/>
        <label>1</label>
    </ligand>
</feature>
<proteinExistence type="predicted"/>
<feature type="binding site" evidence="2">
    <location>
        <position position="212"/>
    </location>
    <ligand>
        <name>Fe cation</name>
        <dbReference type="ChEBI" id="CHEBI:24875"/>
        <label>2</label>
    </ligand>
</feature>
<dbReference type="Proteomes" id="UP000183859">
    <property type="component" value="Chromosome"/>
</dbReference>
<dbReference type="NCBIfam" id="TIGR00282">
    <property type="entry name" value="TIGR00282 family metallophosphoesterase"/>
    <property type="match status" value="1"/>
</dbReference>
<feature type="binding site" evidence="2">
    <location>
        <position position="100"/>
    </location>
    <ligand>
        <name>Fe cation</name>
        <dbReference type="ChEBI" id="CHEBI:24875"/>
        <label>2</label>
    </ligand>
</feature>
<reference evidence="4" key="1">
    <citation type="submission" date="2016-07" db="EMBL/GenBank/DDBJ databases">
        <title>Phaeobacter portensis sp. nov., a tropodithietic acid producing bacterium isolated from a German harbor.</title>
        <authorList>
            <person name="Freese H.M."/>
            <person name="Bunk B."/>
            <person name="Breider S."/>
            <person name="Brinkhoff T."/>
        </authorList>
    </citation>
    <scope>NUCLEOTIDE SEQUENCE [LARGE SCALE GENOMIC DNA]</scope>
    <source>
        <strain evidence="4">P97</strain>
    </source>
</reference>
<dbReference type="InterPro" id="IPR005235">
    <property type="entry name" value="YmdB-like"/>
</dbReference>
<evidence type="ECO:0000313" key="4">
    <source>
        <dbReference type="Proteomes" id="UP000183859"/>
    </source>
</evidence>
<dbReference type="EMBL" id="CP016364">
    <property type="protein sequence ID" value="APG47548.1"/>
    <property type="molecule type" value="Genomic_DNA"/>
</dbReference>
<feature type="active site" description="Proton donor" evidence="1">
    <location>
        <position position="101"/>
    </location>
</feature>
<name>A0A1L3I607_9RHOB</name>
<evidence type="ECO:0000256" key="1">
    <source>
        <dbReference type="PIRSR" id="PIRSR004789-50"/>
    </source>
</evidence>
<feature type="binding site" evidence="2">
    <location>
        <position position="73"/>
    </location>
    <ligand>
        <name>Fe cation</name>
        <dbReference type="ChEBI" id="CHEBI:24875"/>
        <label>1</label>
    </ligand>
</feature>
<dbReference type="KEGG" id="php:PhaeoP97_02148"/>
<dbReference type="STRING" id="1844006.PhaeoP97_02148"/>
<keyword evidence="2" id="KW-0479">Metal-binding</keyword>
<dbReference type="Gene3D" id="3.60.21.10">
    <property type="match status" value="1"/>
</dbReference>
<feature type="binding site" evidence="2">
    <location>
        <position position="72"/>
    </location>
    <ligand>
        <name>Fe cation</name>
        <dbReference type="ChEBI" id="CHEBI:24875"/>
        <label>2</label>
    </ligand>
</feature>
<feature type="binding site" evidence="2">
    <location>
        <position position="214"/>
    </location>
    <ligand>
        <name>Fe cation</name>
        <dbReference type="ChEBI" id="CHEBI:24875"/>
        <label>1</label>
    </ligand>
</feature>
<dbReference type="SUPFAM" id="SSF56300">
    <property type="entry name" value="Metallo-dependent phosphatases"/>
    <property type="match status" value="1"/>
</dbReference>
<dbReference type="PANTHER" id="PTHR36303:SF1">
    <property type="entry name" value="2',3'-CYCLIC-NUCLEOTIDE 2'-PHOSPHODIESTERASE"/>
    <property type="match status" value="1"/>
</dbReference>
<dbReference type="GO" id="GO:0004113">
    <property type="term" value="F:2',3'-cyclic-nucleotide 3'-phosphodiesterase activity"/>
    <property type="evidence" value="ECO:0007669"/>
    <property type="project" value="TreeGrafter"/>
</dbReference>
<feature type="binding site" evidence="2">
    <location>
        <position position="187"/>
    </location>
    <ligand>
        <name>Fe cation</name>
        <dbReference type="ChEBI" id="CHEBI:24875"/>
        <label>2</label>
    </ligand>
</feature>
<sequence length="303" mass="32874">MRVFPKTPAKLFKKFYTHNAALVLSPATAYHARMRLLFLGDVMGRAGRKAISENLPQMRKDWRLDFVVVNGENASNGMGLNGEHAKALLDAGADCLTLGDHAFDQKDMLQAIEKEPRIIRPLNFAKNAPGRGYRLFNAPGGRKVLVVQALGQVFMKRAYDDPFGAVEAVLKSHPRGGLAQAVIVDMHCEATSEKMAMGHFCNGRASLVVGTHTHVPTGDAQILSEGTGYLTDAGMCGDYNSVIGMEKAEPMRRFLTGMPKNRFTPAEGSATLSGVFVETDDRTGAAKSIRMIRVGGLLEQAIP</sequence>
<dbReference type="InterPro" id="IPR029052">
    <property type="entry name" value="Metallo-depent_PP-like"/>
</dbReference>
<evidence type="ECO:0000256" key="2">
    <source>
        <dbReference type="PIRSR" id="PIRSR004789-51"/>
    </source>
</evidence>
<feature type="binding site" evidence="2">
    <location>
        <position position="72"/>
    </location>
    <ligand>
        <name>Fe cation</name>
        <dbReference type="ChEBI" id="CHEBI:24875"/>
        <label>1</label>
    </ligand>
</feature>
<dbReference type="Pfam" id="PF13277">
    <property type="entry name" value="YmdB"/>
    <property type="match status" value="1"/>
</dbReference>
<dbReference type="PANTHER" id="PTHR36303">
    <property type="entry name" value="2',3'-CYCLIC-NUCLEOTIDE 2'-PHOSPHODIESTERASE"/>
    <property type="match status" value="1"/>
</dbReference>